<feature type="compositionally biased region" description="Low complexity" evidence="2">
    <location>
        <begin position="59"/>
        <end position="77"/>
    </location>
</feature>
<evidence type="ECO:0000256" key="2">
    <source>
        <dbReference type="SAM" id="MobiDB-lite"/>
    </source>
</evidence>
<dbReference type="GO" id="GO:0003755">
    <property type="term" value="F:peptidyl-prolyl cis-trans isomerase activity"/>
    <property type="evidence" value="ECO:0007669"/>
    <property type="project" value="InterPro"/>
</dbReference>
<evidence type="ECO:0000256" key="3">
    <source>
        <dbReference type="SAM" id="Phobius"/>
    </source>
</evidence>
<feature type="domain" description="PPIase cyclophilin-type" evidence="4">
    <location>
        <begin position="118"/>
        <end position="270"/>
    </location>
</feature>
<feature type="region of interest" description="Disordered" evidence="2">
    <location>
        <begin position="59"/>
        <end position="98"/>
    </location>
</feature>
<evidence type="ECO:0000259" key="4">
    <source>
        <dbReference type="PROSITE" id="PS50072"/>
    </source>
</evidence>
<dbReference type="PROSITE" id="PS50072">
    <property type="entry name" value="CSA_PPIASE_2"/>
    <property type="match status" value="1"/>
</dbReference>
<evidence type="ECO:0000313" key="6">
    <source>
        <dbReference type="Proteomes" id="UP000287866"/>
    </source>
</evidence>
<keyword evidence="3" id="KW-1133">Transmembrane helix</keyword>
<evidence type="ECO:0000256" key="1">
    <source>
        <dbReference type="ARBA" id="ARBA00002388"/>
    </source>
</evidence>
<name>A0A8T6R4E9_9MICO</name>
<dbReference type="EMBL" id="SAYU02000030">
    <property type="protein sequence ID" value="NHA68473.1"/>
    <property type="molecule type" value="Genomic_DNA"/>
</dbReference>
<feature type="transmembrane region" description="Helical" evidence="3">
    <location>
        <begin position="34"/>
        <end position="55"/>
    </location>
</feature>
<keyword evidence="6" id="KW-1185">Reference proteome</keyword>
<dbReference type="InterPro" id="IPR029000">
    <property type="entry name" value="Cyclophilin-like_dom_sf"/>
</dbReference>
<dbReference type="SUPFAM" id="SSF50891">
    <property type="entry name" value="Cyclophilin-like"/>
    <property type="match status" value="1"/>
</dbReference>
<dbReference type="PANTHER" id="PTHR45625:SF3">
    <property type="entry name" value="PEPTIDYL-PROLYL CIS-TRANS ISOMERASE B-RELATED"/>
    <property type="match status" value="1"/>
</dbReference>
<dbReference type="Proteomes" id="UP000287866">
    <property type="component" value="Unassembled WGS sequence"/>
</dbReference>
<dbReference type="PANTHER" id="PTHR45625">
    <property type="entry name" value="PEPTIDYL-PROLYL CIS-TRANS ISOMERASE-RELATED"/>
    <property type="match status" value="1"/>
</dbReference>
<comment type="function">
    <text evidence="1">PPIases accelerate the folding of proteins. It catalyzes the cis-trans isomerization of proline imidic peptide bonds in oligopeptides.</text>
</comment>
<protein>
    <submittedName>
        <fullName evidence="5">Peptidylprolyl isomerase</fullName>
    </submittedName>
</protein>
<keyword evidence="3" id="KW-0472">Membrane</keyword>
<feature type="compositionally biased region" description="Basic residues" evidence="2">
    <location>
        <begin position="9"/>
        <end position="21"/>
    </location>
</feature>
<evidence type="ECO:0000313" key="5">
    <source>
        <dbReference type="EMBL" id="NHA68473.1"/>
    </source>
</evidence>
<comment type="caution">
    <text evidence="5">The sequence shown here is derived from an EMBL/GenBank/DDBJ whole genome shotgun (WGS) entry which is preliminary data.</text>
</comment>
<sequence length="275" mass="28440">MTKKQERARQRRRWEKRRATQARKAEQRARLTRVGAVVGVVVVVVGLLGVLGATLGGSDEAAPAASSSAGASPSPSGTTLAGCETPPPPLGTSSELDLPDKRTAAGRTFTATLTTTCGDIVVRLDGTKAPQAVAAFVALAKANYYQDSPCHRLVTAETLKVLQCGDPTGTGSGDPGFGYGVENAPKDGRYPRGTLAMARTQDPEKGTGGQFFVVYGDSTLPDPDGYTVFGRVTKGLDIVDKVAAQGVAPNDASPDDGSPAAPISILRVAVTEEKS</sequence>
<keyword evidence="3" id="KW-0812">Transmembrane</keyword>
<dbReference type="InterPro" id="IPR002130">
    <property type="entry name" value="Cyclophilin-type_PPIase_dom"/>
</dbReference>
<dbReference type="Gene3D" id="2.40.100.10">
    <property type="entry name" value="Cyclophilin-like"/>
    <property type="match status" value="1"/>
</dbReference>
<keyword evidence="5" id="KW-0413">Isomerase</keyword>
<proteinExistence type="predicted"/>
<organism evidence="5 6">
    <name type="scientific">Phycicoccus flavus</name>
    <dbReference type="NCBI Taxonomy" id="2502783"/>
    <lineage>
        <taxon>Bacteria</taxon>
        <taxon>Bacillati</taxon>
        <taxon>Actinomycetota</taxon>
        <taxon>Actinomycetes</taxon>
        <taxon>Micrococcales</taxon>
        <taxon>Intrasporangiaceae</taxon>
        <taxon>Phycicoccus</taxon>
    </lineage>
</organism>
<dbReference type="AlphaFoldDB" id="A0A8T6R4E9"/>
<dbReference type="InterPro" id="IPR044666">
    <property type="entry name" value="Cyclophilin_A-like"/>
</dbReference>
<accession>A0A8T6R4E9</accession>
<feature type="region of interest" description="Disordered" evidence="2">
    <location>
        <begin position="1"/>
        <end position="24"/>
    </location>
</feature>
<dbReference type="Pfam" id="PF00160">
    <property type="entry name" value="Pro_isomerase"/>
    <property type="match status" value="1"/>
</dbReference>
<dbReference type="RefSeq" id="WP_165566566.1">
    <property type="nucleotide sequence ID" value="NZ_SAYU02000030.1"/>
</dbReference>
<gene>
    <name evidence="5" type="ORF">EPD83_010485</name>
</gene>
<reference evidence="5" key="1">
    <citation type="submission" date="2020-03" db="EMBL/GenBank/DDBJ databases">
        <title>Phycicoccus flavus sp. nov., a novel endophytic actinobacterium isolated from branch of Kandelia candel.</title>
        <authorList>
            <person name="Tuo L."/>
        </authorList>
    </citation>
    <scope>NUCLEOTIDE SEQUENCE</scope>
    <source>
        <strain evidence="5">CMS6Z-2</strain>
    </source>
</reference>